<reference evidence="1" key="2">
    <citation type="journal article" date="2022" name="New Phytol.">
        <title>Evolutionary transition to the ectomycorrhizal habit in the genomes of a hyperdiverse lineage of mushroom-forming fungi.</title>
        <authorList>
            <person name="Looney B."/>
            <person name="Miyauchi S."/>
            <person name="Morin E."/>
            <person name="Drula E."/>
            <person name="Courty P.E."/>
            <person name="Kohler A."/>
            <person name="Kuo A."/>
            <person name="LaButti K."/>
            <person name="Pangilinan J."/>
            <person name="Lipzen A."/>
            <person name="Riley R."/>
            <person name="Andreopoulos W."/>
            <person name="He G."/>
            <person name="Johnson J."/>
            <person name="Nolan M."/>
            <person name="Tritt A."/>
            <person name="Barry K.W."/>
            <person name="Grigoriev I.V."/>
            <person name="Nagy L.G."/>
            <person name="Hibbett D."/>
            <person name="Henrissat B."/>
            <person name="Matheny P.B."/>
            <person name="Labbe J."/>
            <person name="Martin F.M."/>
        </authorList>
    </citation>
    <scope>NUCLEOTIDE SEQUENCE</scope>
    <source>
        <strain evidence="1">HHB10654</strain>
    </source>
</reference>
<accession>A0ACB8SIB1</accession>
<reference evidence="1" key="1">
    <citation type="submission" date="2021-03" db="EMBL/GenBank/DDBJ databases">
        <authorList>
            <consortium name="DOE Joint Genome Institute"/>
            <person name="Ahrendt S."/>
            <person name="Looney B.P."/>
            <person name="Miyauchi S."/>
            <person name="Morin E."/>
            <person name="Drula E."/>
            <person name="Courty P.E."/>
            <person name="Chicoki N."/>
            <person name="Fauchery L."/>
            <person name="Kohler A."/>
            <person name="Kuo A."/>
            <person name="Labutti K."/>
            <person name="Pangilinan J."/>
            <person name="Lipzen A."/>
            <person name="Riley R."/>
            <person name="Andreopoulos W."/>
            <person name="He G."/>
            <person name="Johnson J."/>
            <person name="Barry K.W."/>
            <person name="Grigoriev I.V."/>
            <person name="Nagy L."/>
            <person name="Hibbett D."/>
            <person name="Henrissat B."/>
            <person name="Matheny P.B."/>
            <person name="Labbe J."/>
            <person name="Martin F."/>
        </authorList>
    </citation>
    <scope>NUCLEOTIDE SEQUENCE</scope>
    <source>
        <strain evidence="1">HHB10654</strain>
    </source>
</reference>
<evidence type="ECO:0000313" key="2">
    <source>
        <dbReference type="Proteomes" id="UP000814140"/>
    </source>
</evidence>
<gene>
    <name evidence="1" type="ORF">BV25DRAFT_1842940</name>
</gene>
<keyword evidence="2" id="KW-1185">Reference proteome</keyword>
<dbReference type="Proteomes" id="UP000814140">
    <property type="component" value="Unassembled WGS sequence"/>
</dbReference>
<proteinExistence type="predicted"/>
<evidence type="ECO:0000313" key="1">
    <source>
        <dbReference type="EMBL" id="KAI0055446.1"/>
    </source>
</evidence>
<protein>
    <submittedName>
        <fullName evidence="1">Uncharacterized protein</fullName>
    </submittedName>
</protein>
<comment type="caution">
    <text evidence="1">The sequence shown here is derived from an EMBL/GenBank/DDBJ whole genome shotgun (WGS) entry which is preliminary data.</text>
</comment>
<sequence>MYAGRLFAHGSKDQRSPWTWPSSLPPLPFVYASLLGSTTSCCQYLDDAVDRYIQWEDPKEPAMCFNPYPTASPSTLRRPAYVVRGAGDPRPAARDERVRRLSVEHTAPPMSQKRARDERMGEPINFNQPRQASKPIPKRRLRVEVLSYPTPTVPTLGSRPGLIDMIRQNGLGGYAKSPYGTHKPMQYDVMLLVSLKSASTTRPAKRANEYICPPSTITFPEARAAIRTSVDRGVKRSRVGALARLCEPHWDSTTNTAARRRSNTHVAVLFRKLLNWNARAPCRRSTSRSHKNSLCKLCHIPLLATLALPTSSMGLFCSLERLRLMMNFGSERRRNSRRSEQADPPTPQHAGQDSPARGLRRSPFTKRWLDKNQRGERGRDADKSTVNQPAATAASPANTEGDVSEARDR</sequence>
<dbReference type="EMBL" id="MU277291">
    <property type="protein sequence ID" value="KAI0055446.1"/>
    <property type="molecule type" value="Genomic_DNA"/>
</dbReference>
<organism evidence="1 2">
    <name type="scientific">Artomyces pyxidatus</name>
    <dbReference type="NCBI Taxonomy" id="48021"/>
    <lineage>
        <taxon>Eukaryota</taxon>
        <taxon>Fungi</taxon>
        <taxon>Dikarya</taxon>
        <taxon>Basidiomycota</taxon>
        <taxon>Agaricomycotina</taxon>
        <taxon>Agaricomycetes</taxon>
        <taxon>Russulales</taxon>
        <taxon>Auriscalpiaceae</taxon>
        <taxon>Artomyces</taxon>
    </lineage>
</organism>
<name>A0ACB8SIB1_9AGAM</name>